<dbReference type="EMBL" id="LXQA010618109">
    <property type="protein sequence ID" value="MCI62400.1"/>
    <property type="molecule type" value="Genomic_DNA"/>
</dbReference>
<evidence type="ECO:0000313" key="1">
    <source>
        <dbReference type="EMBL" id="MCI62400.1"/>
    </source>
</evidence>
<proteinExistence type="predicted"/>
<sequence length="37" mass="4223">SRKAIMNKGKKELGVEEVKESSGGCQMTQEKYLQFLF</sequence>
<accession>A0A392TQE2</accession>
<keyword evidence="2" id="KW-1185">Reference proteome</keyword>
<dbReference type="AlphaFoldDB" id="A0A392TQE2"/>
<dbReference type="Proteomes" id="UP000265520">
    <property type="component" value="Unassembled WGS sequence"/>
</dbReference>
<evidence type="ECO:0000313" key="2">
    <source>
        <dbReference type="Proteomes" id="UP000265520"/>
    </source>
</evidence>
<feature type="non-terminal residue" evidence="1">
    <location>
        <position position="1"/>
    </location>
</feature>
<reference evidence="1 2" key="1">
    <citation type="journal article" date="2018" name="Front. Plant Sci.">
        <title>Red Clover (Trifolium pratense) and Zigzag Clover (T. medium) - A Picture of Genomic Similarities and Differences.</title>
        <authorList>
            <person name="Dluhosova J."/>
            <person name="Istvanek J."/>
            <person name="Nedelnik J."/>
            <person name="Repkova J."/>
        </authorList>
    </citation>
    <scope>NUCLEOTIDE SEQUENCE [LARGE SCALE GENOMIC DNA]</scope>
    <source>
        <strain evidence="2">cv. 10/8</strain>
        <tissue evidence="1">Leaf</tissue>
    </source>
</reference>
<protein>
    <submittedName>
        <fullName evidence="1">Uncharacterized protein</fullName>
    </submittedName>
</protein>
<name>A0A392TQE2_9FABA</name>
<organism evidence="1 2">
    <name type="scientific">Trifolium medium</name>
    <dbReference type="NCBI Taxonomy" id="97028"/>
    <lineage>
        <taxon>Eukaryota</taxon>
        <taxon>Viridiplantae</taxon>
        <taxon>Streptophyta</taxon>
        <taxon>Embryophyta</taxon>
        <taxon>Tracheophyta</taxon>
        <taxon>Spermatophyta</taxon>
        <taxon>Magnoliopsida</taxon>
        <taxon>eudicotyledons</taxon>
        <taxon>Gunneridae</taxon>
        <taxon>Pentapetalae</taxon>
        <taxon>rosids</taxon>
        <taxon>fabids</taxon>
        <taxon>Fabales</taxon>
        <taxon>Fabaceae</taxon>
        <taxon>Papilionoideae</taxon>
        <taxon>50 kb inversion clade</taxon>
        <taxon>NPAAA clade</taxon>
        <taxon>Hologalegina</taxon>
        <taxon>IRL clade</taxon>
        <taxon>Trifolieae</taxon>
        <taxon>Trifolium</taxon>
    </lineage>
</organism>
<comment type="caution">
    <text evidence="1">The sequence shown here is derived from an EMBL/GenBank/DDBJ whole genome shotgun (WGS) entry which is preliminary data.</text>
</comment>